<dbReference type="Proteomes" id="UP001595979">
    <property type="component" value="Unassembled WGS sequence"/>
</dbReference>
<gene>
    <name evidence="1" type="ORF">ACFPQ6_15855</name>
</gene>
<dbReference type="InterPro" id="IPR047589">
    <property type="entry name" value="DUF11_rpt"/>
</dbReference>
<protein>
    <recommendedName>
        <fullName evidence="3">DUF11 domain-containing protein</fullName>
    </recommendedName>
</protein>
<sequence length="149" mass="15319">MTSSNELAADQGDNTASFQTRLISSTLSKTVQNLTVRAPATAPAAPALSVSGLPGELLEYCISFVNNGGADLARYVLSDGVPVNTSYLPNSALVRPSASFPGAAVSFDGTVTSWNDSQATRPVNGLVRADLGTLVAGAQGQLCFQATIR</sequence>
<reference evidence="2" key="1">
    <citation type="journal article" date="2019" name="Int. J. Syst. Evol. Microbiol.">
        <title>The Global Catalogue of Microorganisms (GCM) 10K type strain sequencing project: providing services to taxonomists for standard genome sequencing and annotation.</title>
        <authorList>
            <consortium name="The Broad Institute Genomics Platform"/>
            <consortium name="The Broad Institute Genome Sequencing Center for Infectious Disease"/>
            <person name="Wu L."/>
            <person name="Ma J."/>
        </authorList>
    </citation>
    <scope>NUCLEOTIDE SEQUENCE [LARGE SCALE GENOMIC DNA]</scope>
    <source>
        <strain evidence="2">CGMCC 1.15053</strain>
    </source>
</reference>
<proteinExistence type="predicted"/>
<evidence type="ECO:0008006" key="3">
    <source>
        <dbReference type="Google" id="ProtNLM"/>
    </source>
</evidence>
<evidence type="ECO:0000313" key="1">
    <source>
        <dbReference type="EMBL" id="MFC5849778.1"/>
    </source>
</evidence>
<dbReference type="EMBL" id="JBHSOH010000032">
    <property type="protein sequence ID" value="MFC5849778.1"/>
    <property type="molecule type" value="Genomic_DNA"/>
</dbReference>
<organism evidence="1 2">
    <name type="scientific">Deinococcus petrolearius</name>
    <dbReference type="NCBI Taxonomy" id="1751295"/>
    <lineage>
        <taxon>Bacteria</taxon>
        <taxon>Thermotogati</taxon>
        <taxon>Deinococcota</taxon>
        <taxon>Deinococci</taxon>
        <taxon>Deinococcales</taxon>
        <taxon>Deinococcaceae</taxon>
        <taxon>Deinococcus</taxon>
    </lineage>
</organism>
<dbReference type="NCBIfam" id="TIGR01451">
    <property type="entry name" value="B_ant_repeat"/>
    <property type="match status" value="1"/>
</dbReference>
<accession>A0ABW1DQD3</accession>
<keyword evidence="2" id="KW-1185">Reference proteome</keyword>
<comment type="caution">
    <text evidence="1">The sequence shown here is derived from an EMBL/GenBank/DDBJ whole genome shotgun (WGS) entry which is preliminary data.</text>
</comment>
<dbReference type="RefSeq" id="WP_380051201.1">
    <property type="nucleotide sequence ID" value="NZ_JBHSOH010000032.1"/>
</dbReference>
<name>A0ABW1DQD3_9DEIO</name>
<evidence type="ECO:0000313" key="2">
    <source>
        <dbReference type="Proteomes" id="UP001595979"/>
    </source>
</evidence>